<dbReference type="EMBL" id="UGYO01000001">
    <property type="protein sequence ID" value="SUI75519.1"/>
    <property type="molecule type" value="Genomic_DNA"/>
</dbReference>
<dbReference type="Pfam" id="PF00027">
    <property type="entry name" value="cNMP_binding"/>
    <property type="match status" value="1"/>
</dbReference>
<accession>A0A3G4URW9</accession>
<proteinExistence type="predicted"/>
<dbReference type="InterPro" id="IPR018490">
    <property type="entry name" value="cNMP-bd_dom_sf"/>
</dbReference>
<name>A0A380A8E4_9GAMM</name>
<dbReference type="PROSITE" id="PS50042">
    <property type="entry name" value="CNMP_BINDING_3"/>
    <property type="match status" value="1"/>
</dbReference>
<keyword evidence="2" id="KW-1185">Reference proteome</keyword>
<evidence type="ECO:0000313" key="1">
    <source>
        <dbReference type="EMBL" id="SUI75519.1"/>
    </source>
</evidence>
<dbReference type="SUPFAM" id="SSF51206">
    <property type="entry name" value="cAMP-binding domain-like"/>
    <property type="match status" value="1"/>
</dbReference>
<dbReference type="Gene3D" id="1.10.10.10">
    <property type="entry name" value="Winged helix-like DNA-binding domain superfamily/Winged helix DNA-binding domain"/>
    <property type="match status" value="1"/>
</dbReference>
<dbReference type="Gene3D" id="2.60.120.10">
    <property type="entry name" value="Jelly Rolls"/>
    <property type="match status" value="1"/>
</dbReference>
<dbReference type="CDD" id="cd00038">
    <property type="entry name" value="CAP_ED"/>
    <property type="match status" value="1"/>
</dbReference>
<evidence type="ECO:0000313" key="2">
    <source>
        <dbReference type="Proteomes" id="UP000254069"/>
    </source>
</evidence>
<accession>A0A380A8E4</accession>
<reference evidence="1 2" key="1">
    <citation type="submission" date="2018-06" db="EMBL/GenBank/DDBJ databases">
        <authorList>
            <consortium name="Pathogen Informatics"/>
            <person name="Doyle S."/>
        </authorList>
    </citation>
    <scope>NUCLEOTIDE SEQUENCE [LARGE SCALE GENOMIC DNA]</scope>
    <source>
        <strain evidence="1 2">NCTC10738</strain>
    </source>
</reference>
<dbReference type="InterPro" id="IPR036388">
    <property type="entry name" value="WH-like_DNA-bd_sf"/>
</dbReference>
<dbReference type="AlphaFoldDB" id="A0A380A8E4"/>
<dbReference type="Proteomes" id="UP000254069">
    <property type="component" value="Unassembled WGS sequence"/>
</dbReference>
<dbReference type="RefSeq" id="WP_101058509.1">
    <property type="nucleotide sequence ID" value="NZ_AP024617.1"/>
</dbReference>
<protein>
    <submittedName>
        <fullName evidence="1">Cyclic nucleotide-binding domain</fullName>
    </submittedName>
</protein>
<sequence>MQLKPLTQGRYSQEWQSDYPLVERVLLSCVSEQRRFAPGEALMQQGQKLNQLVLVPSGKIAMSYSARNGRNFQLGTLKCDSQLFGEMEFFTQYPCQLDILAETTLTCGIIPADKLQQALGEHPRLALFFASAIAIDYQDTVDIFTRRMLYPISYNIAYDLYHQQLDDLPVSGFNKGYLEAERFGTTARVYRRAIQSLEDAGLVRRSKGKLEIMDLKALQNFVEQGEL</sequence>
<organism evidence="1 2">
    <name type="scientific">Shewanella algae</name>
    <dbReference type="NCBI Taxonomy" id="38313"/>
    <lineage>
        <taxon>Bacteria</taxon>
        <taxon>Pseudomonadati</taxon>
        <taxon>Pseudomonadota</taxon>
        <taxon>Gammaproteobacteria</taxon>
        <taxon>Alteromonadales</taxon>
        <taxon>Shewanellaceae</taxon>
        <taxon>Shewanella</taxon>
    </lineage>
</organism>
<dbReference type="InterPro" id="IPR014710">
    <property type="entry name" value="RmlC-like_jellyroll"/>
</dbReference>
<gene>
    <name evidence="1" type="ORF">NCTC10738_02360</name>
</gene>
<dbReference type="InterPro" id="IPR000595">
    <property type="entry name" value="cNMP-bd_dom"/>
</dbReference>